<dbReference type="PROSITE" id="PS00843">
    <property type="entry name" value="DALA_DALA_LIGASE_1"/>
    <property type="match status" value="1"/>
</dbReference>
<evidence type="ECO:0000256" key="5">
    <source>
        <dbReference type="ARBA" id="ARBA00022741"/>
    </source>
</evidence>
<dbReference type="SUPFAM" id="SSF56059">
    <property type="entry name" value="Glutathione synthetase ATP-binding domain-like"/>
    <property type="match status" value="1"/>
</dbReference>
<dbReference type="SUPFAM" id="SSF52440">
    <property type="entry name" value="PreATP-grasp domain"/>
    <property type="match status" value="1"/>
</dbReference>
<keyword evidence="14" id="KW-1185">Reference proteome</keyword>
<dbReference type="EC" id="6.3.2.4" evidence="10"/>
<evidence type="ECO:0000256" key="1">
    <source>
        <dbReference type="ARBA" id="ARBA00004496"/>
    </source>
</evidence>
<dbReference type="Gene3D" id="3.30.470.20">
    <property type="entry name" value="ATP-grasp fold, B domain"/>
    <property type="match status" value="1"/>
</dbReference>
<dbReference type="PANTHER" id="PTHR23132">
    <property type="entry name" value="D-ALANINE--D-ALANINE LIGASE"/>
    <property type="match status" value="1"/>
</dbReference>
<sequence length="298" mass="33420">MKVAVIYGGISSEREVSLKSGKAIVKNLDRKKYNVLDFQIDNKTDVFNLDKDVDIALIGLHGKFGEDGCIQSILEAMDIKYCGCRPLTSGILMDKNYTKIIARQSGVLTAEWTVVKNIDEIDYDLIEKIGYPVFIKPNSGGSSVATFFIKKKEDVENAVREALKYDDIVMIEKYIKGEEYTSFILDGEVYPTLKITSEQEFFDYEAKYSTTKGAKEVLADLPEDVEKKLKEISITCWNSYNCTGYVRADYIITDSGEIYLLELNTLPGMTETSLIPKSAAGKGISYSQLLDKLIETSK</sequence>
<protein>
    <recommendedName>
        <fullName evidence="10">D-alanine--D-alanine ligase</fullName>
        <ecNumber evidence="10">6.3.2.4</ecNumber>
    </recommendedName>
    <alternativeName>
        <fullName evidence="10">D-Ala-D-Ala ligase</fullName>
    </alternativeName>
    <alternativeName>
        <fullName evidence="10">D-alanylalanine synthetase</fullName>
    </alternativeName>
</protein>
<evidence type="ECO:0000256" key="4">
    <source>
        <dbReference type="ARBA" id="ARBA00022598"/>
    </source>
</evidence>
<evidence type="ECO:0000256" key="11">
    <source>
        <dbReference type="PROSITE-ProRule" id="PRU00409"/>
    </source>
</evidence>
<keyword evidence="3 10" id="KW-0963">Cytoplasm</keyword>
<organism evidence="13 14">
    <name type="scientific">Peptostreptococcus canis</name>
    <dbReference type="NCBI Taxonomy" id="1159213"/>
    <lineage>
        <taxon>Bacteria</taxon>
        <taxon>Bacillati</taxon>
        <taxon>Bacillota</taxon>
        <taxon>Clostridia</taxon>
        <taxon>Peptostreptococcales</taxon>
        <taxon>Peptostreptococcaceae</taxon>
        <taxon>Peptostreptococcus</taxon>
    </lineage>
</organism>
<comment type="catalytic activity">
    <reaction evidence="10">
        <text>2 D-alanine + ATP = D-alanyl-D-alanine + ADP + phosphate + H(+)</text>
        <dbReference type="Rhea" id="RHEA:11224"/>
        <dbReference type="ChEBI" id="CHEBI:15378"/>
        <dbReference type="ChEBI" id="CHEBI:30616"/>
        <dbReference type="ChEBI" id="CHEBI:43474"/>
        <dbReference type="ChEBI" id="CHEBI:57416"/>
        <dbReference type="ChEBI" id="CHEBI:57822"/>
        <dbReference type="ChEBI" id="CHEBI:456216"/>
        <dbReference type="EC" id="6.3.2.4"/>
    </reaction>
</comment>
<keyword evidence="4 10" id="KW-0436">Ligase</keyword>
<evidence type="ECO:0000313" key="13">
    <source>
        <dbReference type="EMBL" id="MBC2575773.1"/>
    </source>
</evidence>
<dbReference type="Pfam" id="PF07478">
    <property type="entry name" value="Dala_Dala_lig_C"/>
    <property type="match status" value="1"/>
</dbReference>
<evidence type="ECO:0000259" key="12">
    <source>
        <dbReference type="PROSITE" id="PS50975"/>
    </source>
</evidence>
<evidence type="ECO:0000313" key="14">
    <source>
        <dbReference type="Proteomes" id="UP000713904"/>
    </source>
</evidence>
<keyword evidence="9 10" id="KW-0961">Cell wall biogenesis/degradation</keyword>
<dbReference type="PIRSF" id="PIRSF039102">
    <property type="entry name" value="Ddl/VanB"/>
    <property type="match status" value="1"/>
</dbReference>
<dbReference type="InterPro" id="IPR011761">
    <property type="entry name" value="ATP-grasp"/>
</dbReference>
<evidence type="ECO:0000256" key="8">
    <source>
        <dbReference type="ARBA" id="ARBA00022984"/>
    </source>
</evidence>
<gene>
    <name evidence="10" type="primary">ddl</name>
    <name evidence="13" type="ORF">HLB29_03645</name>
</gene>
<proteinExistence type="inferred from homology"/>
<evidence type="ECO:0000256" key="6">
    <source>
        <dbReference type="ARBA" id="ARBA00022840"/>
    </source>
</evidence>
<dbReference type="Gene3D" id="3.40.50.20">
    <property type="match status" value="1"/>
</dbReference>
<dbReference type="InterPro" id="IPR000291">
    <property type="entry name" value="D-Ala_lig_Van_CS"/>
</dbReference>
<keyword evidence="6 11" id="KW-0067">ATP-binding</keyword>
<dbReference type="Gene3D" id="3.30.1490.20">
    <property type="entry name" value="ATP-grasp fold, A domain"/>
    <property type="match status" value="1"/>
</dbReference>
<dbReference type="InterPro" id="IPR011095">
    <property type="entry name" value="Dala_Dala_lig_C"/>
</dbReference>
<evidence type="ECO:0000256" key="10">
    <source>
        <dbReference type="HAMAP-Rule" id="MF_00047"/>
    </source>
</evidence>
<dbReference type="Pfam" id="PF01820">
    <property type="entry name" value="Dala_Dala_lig_N"/>
    <property type="match status" value="2"/>
</dbReference>
<dbReference type="InterPro" id="IPR011127">
    <property type="entry name" value="Dala_Dala_lig_N"/>
</dbReference>
<dbReference type="InterPro" id="IPR005905">
    <property type="entry name" value="D_ala_D_ala"/>
</dbReference>
<evidence type="ECO:0000256" key="7">
    <source>
        <dbReference type="ARBA" id="ARBA00022960"/>
    </source>
</evidence>
<feature type="domain" description="ATP-grasp" evidence="12">
    <location>
        <begin position="99"/>
        <end position="295"/>
    </location>
</feature>
<dbReference type="NCBIfam" id="NF002378">
    <property type="entry name" value="PRK01372.1"/>
    <property type="match status" value="1"/>
</dbReference>
<evidence type="ECO:0000256" key="9">
    <source>
        <dbReference type="ARBA" id="ARBA00023316"/>
    </source>
</evidence>
<comment type="function">
    <text evidence="10">Cell wall formation.</text>
</comment>
<dbReference type="HAMAP" id="MF_00047">
    <property type="entry name" value="Dala_Dala_lig"/>
    <property type="match status" value="1"/>
</dbReference>
<dbReference type="PROSITE" id="PS50975">
    <property type="entry name" value="ATP_GRASP"/>
    <property type="match status" value="1"/>
</dbReference>
<dbReference type="Proteomes" id="UP000713904">
    <property type="component" value="Unassembled WGS sequence"/>
</dbReference>
<keyword evidence="7 10" id="KW-0133">Cell shape</keyword>
<dbReference type="NCBIfam" id="TIGR01205">
    <property type="entry name" value="D_ala_D_alaTIGR"/>
    <property type="match status" value="1"/>
</dbReference>
<dbReference type="RefSeq" id="WP_185623800.1">
    <property type="nucleotide sequence ID" value="NZ_JABGBW010000002.1"/>
</dbReference>
<name>A0ABR6TK37_9FIRM</name>
<comment type="caution">
    <text evidence="13">The sequence shown here is derived from an EMBL/GenBank/DDBJ whole genome shotgun (WGS) entry which is preliminary data.</text>
</comment>
<comment type="similarity">
    <text evidence="2 10">Belongs to the D-alanine--D-alanine ligase family.</text>
</comment>
<keyword evidence="5 11" id="KW-0547">Nucleotide-binding</keyword>
<accession>A0ABR6TK37</accession>
<dbReference type="InterPro" id="IPR013815">
    <property type="entry name" value="ATP_grasp_subdomain_1"/>
</dbReference>
<evidence type="ECO:0000256" key="2">
    <source>
        <dbReference type="ARBA" id="ARBA00010871"/>
    </source>
</evidence>
<dbReference type="PANTHER" id="PTHR23132:SF23">
    <property type="entry name" value="D-ALANINE--D-ALANINE LIGASE B"/>
    <property type="match status" value="1"/>
</dbReference>
<dbReference type="InterPro" id="IPR016185">
    <property type="entry name" value="PreATP-grasp_dom_sf"/>
</dbReference>
<dbReference type="EMBL" id="JABGBW010000002">
    <property type="protein sequence ID" value="MBC2575773.1"/>
    <property type="molecule type" value="Genomic_DNA"/>
</dbReference>
<keyword evidence="8 10" id="KW-0573">Peptidoglycan synthesis</keyword>
<reference evidence="13 14" key="1">
    <citation type="submission" date="2020-05" db="EMBL/GenBank/DDBJ databases">
        <title>Draft genome of xy-202 and genomic insight in genome of the genus Peptostreptococcus.</title>
        <authorList>
            <person name="Zhang Z."/>
        </authorList>
    </citation>
    <scope>NUCLEOTIDE SEQUENCE [LARGE SCALE GENOMIC DNA]</scope>
    <source>
        <strain evidence="13 14">DSM 27025</strain>
    </source>
</reference>
<dbReference type="GO" id="GO:0016874">
    <property type="term" value="F:ligase activity"/>
    <property type="evidence" value="ECO:0007669"/>
    <property type="project" value="UniProtKB-KW"/>
</dbReference>
<comment type="pathway">
    <text evidence="10">Cell wall biogenesis; peptidoglycan biosynthesis.</text>
</comment>
<comment type="subcellular location">
    <subcellularLocation>
        <location evidence="1 10">Cytoplasm</location>
    </subcellularLocation>
</comment>
<evidence type="ECO:0000256" key="3">
    <source>
        <dbReference type="ARBA" id="ARBA00022490"/>
    </source>
</evidence>